<dbReference type="GO" id="GO:0004747">
    <property type="term" value="F:ribokinase activity"/>
    <property type="evidence" value="ECO:0007669"/>
    <property type="project" value="UniProtKB-EC"/>
</dbReference>
<dbReference type="KEGG" id="kps:KPNJ2_04299"/>
<feature type="domain" description="Carbohydrate kinase PfkB" evidence="3">
    <location>
        <begin position="22"/>
        <end position="301"/>
    </location>
</feature>
<gene>
    <name evidence="4" type="ORF">KPNJ2_04299</name>
</gene>
<dbReference type="EC" id="2.7.1.15" evidence="4"/>
<evidence type="ECO:0000259" key="3">
    <source>
        <dbReference type="Pfam" id="PF00294"/>
    </source>
</evidence>
<keyword evidence="2 4" id="KW-0418">Kinase</keyword>
<accession>W8UMF5</accession>
<dbReference type="HOGENOM" id="CLU_027634_2_2_6"/>
<dbReference type="InterPro" id="IPR002173">
    <property type="entry name" value="Carboh/pur_kinase_PfkB_CS"/>
</dbReference>
<protein>
    <submittedName>
        <fullName evidence="4">Ribokinase</fullName>
        <ecNumber evidence="4">2.7.1.15</ecNumber>
    </submittedName>
</protein>
<reference evidence="4 5" key="1">
    <citation type="journal article" date="2014" name="Proc. Natl. Acad. Sci. U.S.A.">
        <title>Molecular dissection of the evolution of carbapenem-resistant multilocus sequence type 258 Klebsiella pneumoniae.</title>
        <authorList>
            <person name="Deleo F.R."/>
            <person name="Chen L."/>
            <person name="Porcella S.F."/>
            <person name="Martens C.A."/>
            <person name="Kobayashi S.D."/>
            <person name="Porter A.R."/>
            <person name="Chavda K.D."/>
            <person name="Jacobs M.R."/>
            <person name="Mathema B."/>
            <person name="Olsen R.J."/>
            <person name="Bonomo R.A."/>
            <person name="Musser J.M."/>
            <person name="Kreiswirth B.N."/>
        </authorList>
    </citation>
    <scope>NUCLEOTIDE SEQUENCE [LARGE SCALE GENOMIC DNA]</scope>
    <source>
        <strain evidence="4">30684/NJST258_2</strain>
    </source>
</reference>
<dbReference type="PROSITE" id="PS00584">
    <property type="entry name" value="PFKB_KINASES_2"/>
    <property type="match status" value="1"/>
</dbReference>
<sequence>MVMAILSIGFACFDQFFFLNEWPQENTKNFCHDFIESGGGPAANAAWLLGLWGEEVYYIGHLQQDLYGQRIIDEFAEAGVDTSQVVFSDDMITPLASVLVNRLTGSRTIITRKMQTPPSLTYEQKLKLDDLAERLIASEEPVTILIDGHEAEISEYLIKKLPNARVVMDGGSLRASNIKLAAWTDYFVVSEHFARDYMSYRSLSTEAEIKAALIELNKICRGEAFITLGEKGCAFLKSGMLQIVPSWLCNAVDTTGAGDVFHGAFTYGVHYSWHIDNIILFASLTAAISIEKKGVRESMPDLAVVHHSLNSYERNLTQYFEE</sequence>
<dbReference type="InterPro" id="IPR011611">
    <property type="entry name" value="PfkB_dom"/>
</dbReference>
<proteinExistence type="predicted"/>
<dbReference type="PANTHER" id="PTHR42774">
    <property type="entry name" value="PHOSPHOTRANSFERASE SYSTEM TRANSPORT PROTEIN"/>
    <property type="match status" value="1"/>
</dbReference>
<evidence type="ECO:0000313" key="5">
    <source>
        <dbReference type="Proteomes" id="UP000019586"/>
    </source>
</evidence>
<dbReference type="InterPro" id="IPR052562">
    <property type="entry name" value="Ketohexokinase-related"/>
</dbReference>
<dbReference type="AlphaFoldDB" id="W8UMF5"/>
<evidence type="ECO:0000256" key="1">
    <source>
        <dbReference type="ARBA" id="ARBA00022679"/>
    </source>
</evidence>
<dbReference type="EMBL" id="CP006918">
    <property type="protein sequence ID" value="AHM81079.1"/>
    <property type="molecule type" value="Genomic_DNA"/>
</dbReference>
<dbReference type="InterPro" id="IPR029056">
    <property type="entry name" value="Ribokinase-like"/>
</dbReference>
<dbReference type="PATRIC" id="fig|1420013.3.peg.4047"/>
<keyword evidence="1 4" id="KW-0808">Transferase</keyword>
<dbReference type="Proteomes" id="UP000019586">
    <property type="component" value="Chromosome"/>
</dbReference>
<organism evidence="4 5">
    <name type="scientific">Klebsiella pneumoniae 30684/NJST258_2</name>
    <dbReference type="NCBI Taxonomy" id="1420013"/>
    <lineage>
        <taxon>Bacteria</taxon>
        <taxon>Pseudomonadati</taxon>
        <taxon>Pseudomonadota</taxon>
        <taxon>Gammaproteobacteria</taxon>
        <taxon>Enterobacterales</taxon>
        <taxon>Enterobacteriaceae</taxon>
        <taxon>Klebsiella/Raoultella group</taxon>
        <taxon>Klebsiella</taxon>
        <taxon>Klebsiella pneumoniae complex</taxon>
    </lineage>
</organism>
<name>W8UMF5_KLEPN</name>
<evidence type="ECO:0000256" key="2">
    <source>
        <dbReference type="ARBA" id="ARBA00022777"/>
    </source>
</evidence>
<evidence type="ECO:0000313" key="4">
    <source>
        <dbReference type="EMBL" id="AHM81079.1"/>
    </source>
</evidence>
<dbReference type="Gene3D" id="3.40.1190.20">
    <property type="match status" value="1"/>
</dbReference>
<dbReference type="Pfam" id="PF00294">
    <property type="entry name" value="PfkB"/>
    <property type="match status" value="1"/>
</dbReference>
<dbReference type="PANTHER" id="PTHR42774:SF3">
    <property type="entry name" value="KETOHEXOKINASE"/>
    <property type="match status" value="1"/>
</dbReference>
<dbReference type="SUPFAM" id="SSF53613">
    <property type="entry name" value="Ribokinase-like"/>
    <property type="match status" value="1"/>
</dbReference>